<gene>
    <name evidence="2" type="ORF">BSTOLATCC_MIC35070</name>
</gene>
<comment type="caution">
    <text evidence="2">The sequence shown here is derived from an EMBL/GenBank/DDBJ whole genome shotgun (WGS) entry which is preliminary data.</text>
</comment>
<evidence type="ECO:0000313" key="2">
    <source>
        <dbReference type="EMBL" id="CAG9324049.1"/>
    </source>
</evidence>
<dbReference type="PRINTS" id="PR00348">
    <property type="entry name" value="UBIQUITIN"/>
</dbReference>
<organism evidence="2 3">
    <name type="scientific">Blepharisma stoltei</name>
    <dbReference type="NCBI Taxonomy" id="1481888"/>
    <lineage>
        <taxon>Eukaryota</taxon>
        <taxon>Sar</taxon>
        <taxon>Alveolata</taxon>
        <taxon>Ciliophora</taxon>
        <taxon>Postciliodesmatophora</taxon>
        <taxon>Heterotrichea</taxon>
        <taxon>Heterotrichida</taxon>
        <taxon>Blepharismidae</taxon>
        <taxon>Blepharisma</taxon>
    </lineage>
</organism>
<feature type="domain" description="Ubiquitin-like" evidence="1">
    <location>
        <begin position="1"/>
        <end position="76"/>
    </location>
</feature>
<dbReference type="InterPro" id="IPR019956">
    <property type="entry name" value="Ubiquitin_dom"/>
</dbReference>
<dbReference type="SMART" id="SM00213">
    <property type="entry name" value="UBQ"/>
    <property type="match status" value="1"/>
</dbReference>
<dbReference type="Proteomes" id="UP001162131">
    <property type="component" value="Unassembled WGS sequence"/>
</dbReference>
<proteinExistence type="predicted"/>
<accession>A0AAU9JHX4</accession>
<keyword evidence="3" id="KW-1185">Reference proteome</keyword>
<evidence type="ECO:0000259" key="1">
    <source>
        <dbReference type="PROSITE" id="PS50053"/>
    </source>
</evidence>
<dbReference type="InterPro" id="IPR050158">
    <property type="entry name" value="Ubiquitin_ubiquitin-like"/>
</dbReference>
<evidence type="ECO:0000313" key="3">
    <source>
        <dbReference type="Proteomes" id="UP001162131"/>
    </source>
</evidence>
<dbReference type="Pfam" id="PF00240">
    <property type="entry name" value="ubiquitin"/>
    <property type="match status" value="1"/>
</dbReference>
<dbReference type="EMBL" id="CAJZBQ010000035">
    <property type="protein sequence ID" value="CAG9324049.1"/>
    <property type="molecule type" value="Genomic_DNA"/>
</dbReference>
<reference evidence="2" key="1">
    <citation type="submission" date="2021-09" db="EMBL/GenBank/DDBJ databases">
        <authorList>
            <consortium name="AG Swart"/>
            <person name="Singh M."/>
            <person name="Singh A."/>
            <person name="Seah K."/>
            <person name="Emmerich C."/>
        </authorList>
    </citation>
    <scope>NUCLEOTIDE SEQUENCE</scope>
    <source>
        <strain evidence="2">ATCC30299</strain>
    </source>
</reference>
<dbReference type="InterPro" id="IPR029071">
    <property type="entry name" value="Ubiquitin-like_domsf"/>
</dbReference>
<name>A0AAU9JHX4_9CILI</name>
<protein>
    <recommendedName>
        <fullName evidence="1">Ubiquitin-like domain-containing protein</fullName>
    </recommendedName>
</protein>
<dbReference type="AlphaFoldDB" id="A0AAU9JHX4"/>
<dbReference type="InterPro" id="IPR000626">
    <property type="entry name" value="Ubiquitin-like_dom"/>
</dbReference>
<dbReference type="PANTHER" id="PTHR10666">
    <property type="entry name" value="UBIQUITIN"/>
    <property type="match status" value="1"/>
</dbReference>
<sequence>MQIFVYTLVGTRITLNVDPLDMVDRLKALIEESQGVPADQHGIVFAGRLVESGKSLASYNIIEGSNLHMVIRCNIGRSNLTIAK</sequence>
<dbReference type="SUPFAM" id="SSF54236">
    <property type="entry name" value="Ubiquitin-like"/>
    <property type="match status" value="1"/>
</dbReference>
<dbReference type="PROSITE" id="PS50053">
    <property type="entry name" value="UBIQUITIN_2"/>
    <property type="match status" value="1"/>
</dbReference>
<dbReference type="Gene3D" id="3.10.20.90">
    <property type="entry name" value="Phosphatidylinositol 3-kinase Catalytic Subunit, Chain A, domain 1"/>
    <property type="match status" value="1"/>
</dbReference>